<name>A0ABX8SBY4_9ACTN</name>
<dbReference type="Pfam" id="PF21306">
    <property type="entry name" value="TetR_C_40"/>
    <property type="match status" value="1"/>
</dbReference>
<dbReference type="InterPro" id="IPR050109">
    <property type="entry name" value="HTH-type_TetR-like_transc_reg"/>
</dbReference>
<dbReference type="Proteomes" id="UP000887023">
    <property type="component" value="Chromosome"/>
</dbReference>
<keyword evidence="7" id="KW-1185">Reference proteome</keyword>
<organism evidence="6 7">
    <name type="scientific">Skermania pinensis</name>
    <dbReference type="NCBI Taxonomy" id="39122"/>
    <lineage>
        <taxon>Bacteria</taxon>
        <taxon>Bacillati</taxon>
        <taxon>Actinomycetota</taxon>
        <taxon>Actinomycetes</taxon>
        <taxon>Mycobacteriales</taxon>
        <taxon>Gordoniaceae</taxon>
        <taxon>Skermania</taxon>
    </lineage>
</organism>
<protein>
    <submittedName>
        <fullName evidence="6">TetR/AcrR family transcriptional regulator</fullName>
    </submittedName>
</protein>
<dbReference type="Pfam" id="PF00440">
    <property type="entry name" value="TetR_N"/>
    <property type="match status" value="1"/>
</dbReference>
<evidence type="ECO:0000256" key="1">
    <source>
        <dbReference type="ARBA" id="ARBA00023015"/>
    </source>
</evidence>
<sequence length="206" mass="22101">MSEPSRFDRRKARTRAALVAAAQGFLAEGNVAVPISEITAAADIGTGSFYNHFDTKEALFRAAAVDALDTHGALLDRLTADLDDPALAFAHSFRLTGRLHRIEPLLSKALLNTALTLIDSPVGLWPRARRDIELGVASGRFTVDDLDLTMTVVAGTMICLGQLLHVQPDRDDADATDRLAVDLLRHLGLSSPEARAICAVPLPDLA</sequence>
<keyword evidence="3" id="KW-0804">Transcription</keyword>
<evidence type="ECO:0000256" key="4">
    <source>
        <dbReference type="PROSITE-ProRule" id="PRU00335"/>
    </source>
</evidence>
<dbReference type="InterPro" id="IPR009057">
    <property type="entry name" value="Homeodomain-like_sf"/>
</dbReference>
<dbReference type="InterPro" id="IPR001647">
    <property type="entry name" value="HTH_TetR"/>
</dbReference>
<keyword evidence="2 4" id="KW-0238">DNA-binding</keyword>
<proteinExistence type="predicted"/>
<dbReference type="Gene3D" id="1.10.357.10">
    <property type="entry name" value="Tetracycline Repressor, domain 2"/>
    <property type="match status" value="1"/>
</dbReference>
<evidence type="ECO:0000313" key="7">
    <source>
        <dbReference type="Proteomes" id="UP000887023"/>
    </source>
</evidence>
<gene>
    <name evidence="6" type="ORF">KV203_08290</name>
</gene>
<dbReference type="InterPro" id="IPR049513">
    <property type="entry name" value="TetR_C_40"/>
</dbReference>
<keyword evidence="1" id="KW-0805">Transcription regulation</keyword>
<accession>A0ABX8SBY4</accession>
<feature type="DNA-binding region" description="H-T-H motif" evidence="4">
    <location>
        <begin position="34"/>
        <end position="53"/>
    </location>
</feature>
<reference evidence="6" key="1">
    <citation type="submission" date="2021-07" db="EMBL/GenBank/DDBJ databases">
        <title>Candidatus Kaistella beijingensis sp. nov. isolated from a municipal wastewater treatment plant is involved in sludge foaming.</title>
        <authorList>
            <person name="Song Y."/>
            <person name="Liu S.-J."/>
        </authorList>
    </citation>
    <scope>NUCLEOTIDE SEQUENCE</scope>
    <source>
        <strain evidence="6">DSM 43998</strain>
    </source>
</reference>
<feature type="domain" description="HTH tetR-type" evidence="5">
    <location>
        <begin position="11"/>
        <end position="71"/>
    </location>
</feature>
<dbReference type="EMBL" id="CP079105">
    <property type="protein sequence ID" value="QXQ15298.1"/>
    <property type="molecule type" value="Genomic_DNA"/>
</dbReference>
<dbReference type="RefSeq" id="WP_066467861.1">
    <property type="nucleotide sequence ID" value="NZ_CBCRUZ010000001.1"/>
</dbReference>
<evidence type="ECO:0000256" key="3">
    <source>
        <dbReference type="ARBA" id="ARBA00023163"/>
    </source>
</evidence>
<evidence type="ECO:0000256" key="2">
    <source>
        <dbReference type="ARBA" id="ARBA00023125"/>
    </source>
</evidence>
<evidence type="ECO:0000313" key="6">
    <source>
        <dbReference type="EMBL" id="QXQ15298.1"/>
    </source>
</evidence>
<dbReference type="PANTHER" id="PTHR30055:SF234">
    <property type="entry name" value="HTH-TYPE TRANSCRIPTIONAL REGULATOR BETI"/>
    <property type="match status" value="1"/>
</dbReference>
<dbReference type="PROSITE" id="PS50977">
    <property type="entry name" value="HTH_TETR_2"/>
    <property type="match status" value="1"/>
</dbReference>
<dbReference type="SUPFAM" id="SSF46689">
    <property type="entry name" value="Homeodomain-like"/>
    <property type="match status" value="1"/>
</dbReference>
<dbReference type="PANTHER" id="PTHR30055">
    <property type="entry name" value="HTH-TYPE TRANSCRIPTIONAL REGULATOR RUTR"/>
    <property type="match status" value="1"/>
</dbReference>
<evidence type="ECO:0000259" key="5">
    <source>
        <dbReference type="PROSITE" id="PS50977"/>
    </source>
</evidence>